<gene>
    <name evidence="4" type="ORF">CSTERTH_02375</name>
</gene>
<evidence type="ECO:0000259" key="3">
    <source>
        <dbReference type="PROSITE" id="PS51295"/>
    </source>
</evidence>
<dbReference type="SMART" id="SM01103">
    <property type="entry name" value="CRS1_YhbY"/>
    <property type="match status" value="1"/>
</dbReference>
<dbReference type="PANTHER" id="PTHR40065">
    <property type="entry name" value="RNA-BINDING PROTEIN YHBY"/>
    <property type="match status" value="1"/>
</dbReference>
<dbReference type="Proteomes" id="UP000092971">
    <property type="component" value="Chromosome"/>
</dbReference>
<evidence type="ECO:0000313" key="4">
    <source>
        <dbReference type="EMBL" id="ANW97966.1"/>
    </source>
</evidence>
<dbReference type="EMBL" id="CP014672">
    <property type="protein sequence ID" value="ANW97966.1"/>
    <property type="molecule type" value="Genomic_DNA"/>
</dbReference>
<dbReference type="PROSITE" id="PS51295">
    <property type="entry name" value="CRM"/>
    <property type="match status" value="1"/>
</dbReference>
<dbReference type="InterPro" id="IPR051925">
    <property type="entry name" value="RNA-binding_domain"/>
</dbReference>
<dbReference type="GO" id="GO:0003723">
    <property type="term" value="F:RNA binding"/>
    <property type="evidence" value="ECO:0007669"/>
    <property type="project" value="UniProtKB-UniRule"/>
</dbReference>
<dbReference type="OrthoDB" id="9797519at2"/>
<dbReference type="InterPro" id="IPR035920">
    <property type="entry name" value="YhbY-like_sf"/>
</dbReference>
<organism evidence="4 5">
    <name type="scientific">Thermoclostridium stercorarium subsp. thermolacticum DSM 2910</name>
    <dbReference type="NCBI Taxonomy" id="1121336"/>
    <lineage>
        <taxon>Bacteria</taxon>
        <taxon>Bacillati</taxon>
        <taxon>Bacillota</taxon>
        <taxon>Clostridia</taxon>
        <taxon>Eubacteriales</taxon>
        <taxon>Oscillospiraceae</taxon>
        <taxon>Thermoclostridium</taxon>
    </lineage>
</organism>
<dbReference type="PANTHER" id="PTHR40065:SF3">
    <property type="entry name" value="RNA-BINDING PROTEIN YHBY"/>
    <property type="match status" value="1"/>
</dbReference>
<dbReference type="SUPFAM" id="SSF75471">
    <property type="entry name" value="YhbY-like"/>
    <property type="match status" value="1"/>
</dbReference>
<proteinExistence type="predicted"/>
<accession>A0A1B1YB23</accession>
<evidence type="ECO:0000256" key="1">
    <source>
        <dbReference type="ARBA" id="ARBA00022884"/>
    </source>
</evidence>
<sequence>MLTGKQRSYLRSLANDIPAIFQIGKGGISDNVIKQFDEALEARELVKATVLKNSALSSREVCEELAAALGAEIVQVIGNRFVLYRESKENKVIQLP</sequence>
<reference evidence="4 5" key="1">
    <citation type="submission" date="2016-02" db="EMBL/GenBank/DDBJ databases">
        <title>Comparison of Clostridium stercorarium subspecies using comparative genomics and transcriptomics.</title>
        <authorList>
            <person name="Schellenberg J."/>
            <person name="Thallinger G."/>
            <person name="Levin D.B."/>
            <person name="Zhang X."/>
            <person name="Alvare G."/>
            <person name="Fristensky B."/>
            <person name="Sparling R."/>
        </authorList>
    </citation>
    <scope>NUCLEOTIDE SEQUENCE [LARGE SCALE GENOMIC DNA]</scope>
    <source>
        <strain evidence="4 5">DSM 2910</strain>
    </source>
</reference>
<evidence type="ECO:0000313" key="5">
    <source>
        <dbReference type="Proteomes" id="UP000092971"/>
    </source>
</evidence>
<dbReference type="Gene3D" id="3.30.110.60">
    <property type="entry name" value="YhbY-like"/>
    <property type="match status" value="1"/>
</dbReference>
<dbReference type="NCBIfam" id="TIGR00253">
    <property type="entry name" value="RNA_bind_YhbY"/>
    <property type="match status" value="1"/>
</dbReference>
<dbReference type="InterPro" id="IPR001890">
    <property type="entry name" value="RNA-binding_CRM"/>
</dbReference>
<dbReference type="InterPro" id="IPR017924">
    <property type="entry name" value="RNA-binding_YhbY"/>
</dbReference>
<dbReference type="RefSeq" id="WP_015358234.1">
    <property type="nucleotide sequence ID" value="NZ_CP014672.1"/>
</dbReference>
<keyword evidence="1 2" id="KW-0694">RNA-binding</keyword>
<dbReference type="AlphaFoldDB" id="A0A1B1YB23"/>
<protein>
    <submittedName>
        <fullName evidence="4">RNA-binding protein</fullName>
    </submittedName>
</protein>
<name>A0A1B1YB23_THEST</name>
<dbReference type="Pfam" id="PF01985">
    <property type="entry name" value="CRS1_YhbY"/>
    <property type="match status" value="1"/>
</dbReference>
<feature type="domain" description="CRM" evidence="3">
    <location>
        <begin position="1"/>
        <end position="96"/>
    </location>
</feature>
<evidence type="ECO:0000256" key="2">
    <source>
        <dbReference type="PROSITE-ProRule" id="PRU00626"/>
    </source>
</evidence>